<dbReference type="SMART" id="SM00338">
    <property type="entry name" value="BRLZ"/>
    <property type="match status" value="1"/>
</dbReference>
<gene>
    <name evidence="10" type="primary">NFE2</name>
    <name evidence="10" type="ORF">Y1Q_0016259</name>
</gene>
<proteinExistence type="inferred from homology"/>
<dbReference type="InterPro" id="IPR008917">
    <property type="entry name" value="TF_DNA-bd_sf"/>
</dbReference>
<dbReference type="Pfam" id="PF03131">
    <property type="entry name" value="bZIP_Maf"/>
    <property type="match status" value="1"/>
</dbReference>
<keyword evidence="4" id="KW-0010">Activator</keyword>
<dbReference type="GO" id="GO:0000981">
    <property type="term" value="F:DNA-binding transcription factor activity, RNA polymerase II-specific"/>
    <property type="evidence" value="ECO:0007669"/>
    <property type="project" value="TreeGrafter"/>
</dbReference>
<feature type="region of interest" description="Disordered" evidence="8">
    <location>
        <begin position="240"/>
        <end position="281"/>
    </location>
</feature>
<keyword evidence="2" id="KW-0805">Transcription regulation</keyword>
<keyword evidence="3" id="KW-0238">DNA-binding</keyword>
<protein>
    <submittedName>
        <fullName evidence="10">Transcription factor NF-E2 subunit</fullName>
    </submittedName>
</protein>
<evidence type="ECO:0000256" key="1">
    <source>
        <dbReference type="ARBA" id="ARBA00008157"/>
    </source>
</evidence>
<evidence type="ECO:0000256" key="2">
    <source>
        <dbReference type="ARBA" id="ARBA00023015"/>
    </source>
</evidence>
<dbReference type="GO" id="GO:0005634">
    <property type="term" value="C:nucleus"/>
    <property type="evidence" value="ECO:0007669"/>
    <property type="project" value="TreeGrafter"/>
</dbReference>
<dbReference type="Proteomes" id="UP000050525">
    <property type="component" value="Unassembled WGS sequence"/>
</dbReference>
<keyword evidence="5" id="KW-0804">Transcription</keyword>
<dbReference type="AlphaFoldDB" id="A0A151MUJ8"/>
<dbReference type="InterPro" id="IPR004827">
    <property type="entry name" value="bZIP"/>
</dbReference>
<dbReference type="SUPFAM" id="SSF57959">
    <property type="entry name" value="Leucine zipper domain"/>
    <property type="match status" value="1"/>
</dbReference>
<dbReference type="PANTHER" id="PTHR24411:SF26">
    <property type="entry name" value="TRANSCRIPTION FACTOR NF-E2 45 KDA SUBUNIT"/>
    <property type="match status" value="1"/>
</dbReference>
<dbReference type="InterPro" id="IPR046347">
    <property type="entry name" value="bZIP_sf"/>
</dbReference>
<name>A0A151MUJ8_ALLMI</name>
<evidence type="ECO:0000256" key="6">
    <source>
        <dbReference type="ARBA" id="ARBA00023242"/>
    </source>
</evidence>
<dbReference type="GO" id="GO:0000978">
    <property type="term" value="F:RNA polymerase II cis-regulatory region sequence-specific DNA binding"/>
    <property type="evidence" value="ECO:0007669"/>
    <property type="project" value="InterPro"/>
</dbReference>
<evidence type="ECO:0000256" key="5">
    <source>
        <dbReference type="ARBA" id="ARBA00023163"/>
    </source>
</evidence>
<comment type="similarity">
    <text evidence="1">Belongs to the bZIP family. CNC subfamily.</text>
</comment>
<dbReference type="InterPro" id="IPR004826">
    <property type="entry name" value="bZIP_Maf"/>
</dbReference>
<dbReference type="SUPFAM" id="SSF47454">
    <property type="entry name" value="A DNA-binding domain in eukaryotic transcription factors"/>
    <property type="match status" value="1"/>
</dbReference>
<evidence type="ECO:0000313" key="11">
    <source>
        <dbReference type="Proteomes" id="UP000050525"/>
    </source>
</evidence>
<evidence type="ECO:0000313" key="10">
    <source>
        <dbReference type="EMBL" id="KYO28210.1"/>
    </source>
</evidence>
<dbReference type="CDD" id="cd14720">
    <property type="entry name" value="bZIP_NFE2-like"/>
    <property type="match status" value="1"/>
</dbReference>
<dbReference type="STRING" id="8496.A0A151MUJ8"/>
<dbReference type="Gene3D" id="1.10.880.10">
    <property type="entry name" value="Transcription factor, Skn-1-like, DNA-binding domain"/>
    <property type="match status" value="1"/>
</dbReference>
<dbReference type="PANTHER" id="PTHR24411">
    <property type="entry name" value="NUCLEAR FACTOR ERYTHROID 2-RELATED FACTOR"/>
    <property type="match status" value="1"/>
</dbReference>
<evidence type="ECO:0000256" key="7">
    <source>
        <dbReference type="SAM" id="Coils"/>
    </source>
</evidence>
<feature type="domain" description="BZIP" evidence="9">
    <location>
        <begin position="377"/>
        <end position="440"/>
    </location>
</feature>
<reference evidence="10 11" key="1">
    <citation type="journal article" date="2012" name="Genome Biol.">
        <title>Sequencing three crocodilian genomes to illuminate the evolution of archosaurs and amniotes.</title>
        <authorList>
            <person name="St John J.A."/>
            <person name="Braun E.L."/>
            <person name="Isberg S.R."/>
            <person name="Miles L.G."/>
            <person name="Chong A.Y."/>
            <person name="Gongora J."/>
            <person name="Dalzell P."/>
            <person name="Moran C."/>
            <person name="Bed'hom B."/>
            <person name="Abzhanov A."/>
            <person name="Burgess S.C."/>
            <person name="Cooksey A.M."/>
            <person name="Castoe T.A."/>
            <person name="Crawford N.G."/>
            <person name="Densmore L.D."/>
            <person name="Drew J.C."/>
            <person name="Edwards S.V."/>
            <person name="Faircloth B.C."/>
            <person name="Fujita M.K."/>
            <person name="Greenwold M.J."/>
            <person name="Hoffmann F.G."/>
            <person name="Howard J.M."/>
            <person name="Iguchi T."/>
            <person name="Janes D.E."/>
            <person name="Khan S.Y."/>
            <person name="Kohno S."/>
            <person name="de Koning A.J."/>
            <person name="Lance S.L."/>
            <person name="McCarthy F.M."/>
            <person name="McCormack J.E."/>
            <person name="Merchant M.E."/>
            <person name="Peterson D.G."/>
            <person name="Pollock D.D."/>
            <person name="Pourmand N."/>
            <person name="Raney B.J."/>
            <person name="Roessler K.A."/>
            <person name="Sanford J.R."/>
            <person name="Sawyer R.H."/>
            <person name="Schmidt C.J."/>
            <person name="Triplett E.W."/>
            <person name="Tuberville T.D."/>
            <person name="Venegas-Anaya M."/>
            <person name="Howard J.T."/>
            <person name="Jarvis E.D."/>
            <person name="Guillette L.J.Jr."/>
            <person name="Glenn T.C."/>
            <person name="Green R.E."/>
            <person name="Ray D.A."/>
        </authorList>
    </citation>
    <scope>NUCLEOTIDE SEQUENCE [LARGE SCALE GENOMIC DNA]</scope>
    <source>
        <strain evidence="10">KSC_2009_1</strain>
    </source>
</reference>
<evidence type="ECO:0000259" key="9">
    <source>
        <dbReference type="PROSITE" id="PS50217"/>
    </source>
</evidence>
<keyword evidence="7" id="KW-0175">Coiled coil</keyword>
<dbReference type="eggNOG" id="KOG3863">
    <property type="taxonomic scope" value="Eukaryota"/>
</dbReference>
<dbReference type="PROSITE" id="PS00036">
    <property type="entry name" value="BZIP_BASIC"/>
    <property type="match status" value="1"/>
</dbReference>
<dbReference type="InterPro" id="IPR047167">
    <property type="entry name" value="NFE2-like"/>
</dbReference>
<evidence type="ECO:0000256" key="3">
    <source>
        <dbReference type="ARBA" id="ARBA00023125"/>
    </source>
</evidence>
<organism evidence="10 11">
    <name type="scientific">Alligator mississippiensis</name>
    <name type="common">American alligator</name>
    <dbReference type="NCBI Taxonomy" id="8496"/>
    <lineage>
        <taxon>Eukaryota</taxon>
        <taxon>Metazoa</taxon>
        <taxon>Chordata</taxon>
        <taxon>Craniata</taxon>
        <taxon>Vertebrata</taxon>
        <taxon>Euteleostomi</taxon>
        <taxon>Archelosauria</taxon>
        <taxon>Archosauria</taxon>
        <taxon>Crocodylia</taxon>
        <taxon>Alligatoridae</taxon>
        <taxon>Alligatorinae</taxon>
        <taxon>Alligator</taxon>
    </lineage>
</organism>
<feature type="coiled-coil region" evidence="7">
    <location>
        <begin position="395"/>
        <end position="443"/>
    </location>
</feature>
<keyword evidence="11" id="KW-1185">Reference proteome</keyword>
<comment type="caution">
    <text evidence="10">The sequence shown here is derived from an EMBL/GenBank/DDBJ whole genome shotgun (WGS) entry which is preliminary data.</text>
</comment>
<dbReference type="PROSITE" id="PS50217">
    <property type="entry name" value="BZIP"/>
    <property type="match status" value="1"/>
</dbReference>
<sequence length="484" mass="52318">MHQACVHIHLRLRCVSWAPYRGQPVGILLALRLGLERRCPVRPHECLILPTGGCKGTRLAPSRQDDSPGEMAQIFAATAGFGATLLEPPLGRAWPGKMPPCPPQQGRARAPLLSGPLGGEHGPPGDMDLAWQEILSIAELQGLDLPSESPYDPALYSLTHPLAPVGGYGPCPALGDAPGPSCGQPCPGYERPYMDAMLAPCARLGMGPLPAMDPSYGYTGMLISSAMDLPSKVLPGEAGALPELGLAPPPPCKAQEDLESDSGLSLNYSDADSGEPEGLELGQAQPDYAELYPVDYGLPYPGLQGVPPFTPPCPPLPLATPEKGRGTPRAELGGSRDERRALAMNIPIPTEKIINLPVEDFNELVSRHPLSEPQLALIRDIRRRGKNKVAAQNCRRRKLEGIAQLEHELERLDHERQRLLRDRHEADQALGTLRRQLAQLYRQVFQRLRDEAGEAYSPEHYSLQLAADGTVLLVPRGCKADGPD</sequence>
<accession>A0A151MUJ8</accession>
<keyword evidence="6" id="KW-0539">Nucleus</keyword>
<dbReference type="EMBL" id="AKHW03004993">
    <property type="protein sequence ID" value="KYO28210.1"/>
    <property type="molecule type" value="Genomic_DNA"/>
</dbReference>
<evidence type="ECO:0000256" key="8">
    <source>
        <dbReference type="SAM" id="MobiDB-lite"/>
    </source>
</evidence>
<evidence type="ECO:0000256" key="4">
    <source>
        <dbReference type="ARBA" id="ARBA00023159"/>
    </source>
</evidence>